<feature type="chain" id="PRO_5045359125" description="Glycosyl hydrolase family 13 catalytic domain-containing protein" evidence="1">
    <location>
        <begin position="20"/>
        <end position="582"/>
    </location>
</feature>
<dbReference type="Proteomes" id="UP001308179">
    <property type="component" value="Unassembled WGS sequence"/>
</dbReference>
<evidence type="ECO:0000256" key="1">
    <source>
        <dbReference type="SAM" id="SignalP"/>
    </source>
</evidence>
<dbReference type="PANTHER" id="PTHR47182">
    <property type="entry name" value="CELL WALL ALPHA-1,3-GLUCAN SYNTHASE AGS1-RELATED"/>
    <property type="match status" value="1"/>
</dbReference>
<evidence type="ECO:0000259" key="2">
    <source>
        <dbReference type="SMART" id="SM00642"/>
    </source>
</evidence>
<evidence type="ECO:0000313" key="3">
    <source>
        <dbReference type="EMBL" id="KAK5147941.1"/>
    </source>
</evidence>
<feature type="signal peptide" evidence="1">
    <location>
        <begin position="1"/>
        <end position="19"/>
    </location>
</feature>
<dbReference type="EMBL" id="JAVRRR010000020">
    <property type="protein sequence ID" value="KAK5147941.1"/>
    <property type="molecule type" value="Genomic_DNA"/>
</dbReference>
<proteinExistence type="predicted"/>
<dbReference type="Gene3D" id="3.20.20.80">
    <property type="entry name" value="Glycosidases"/>
    <property type="match status" value="1"/>
</dbReference>
<dbReference type="PANTHER" id="PTHR47182:SF2">
    <property type="entry name" value="CELL WALL ALPHA-1,3-GLUCAN SYNTHASE AGS1"/>
    <property type="match status" value="1"/>
</dbReference>
<reference evidence="3 4" key="1">
    <citation type="submission" date="2023-08" db="EMBL/GenBank/DDBJ databases">
        <title>Black Yeasts Isolated from many extreme environments.</title>
        <authorList>
            <person name="Coleine C."/>
            <person name="Stajich J.E."/>
            <person name="Selbmann L."/>
        </authorList>
    </citation>
    <scope>NUCLEOTIDE SEQUENCE [LARGE SCALE GENOMIC DNA]</scope>
    <source>
        <strain evidence="3 4">CCFEE 5386</strain>
    </source>
</reference>
<protein>
    <recommendedName>
        <fullName evidence="2">Glycosyl hydrolase family 13 catalytic domain-containing protein</fullName>
    </recommendedName>
</protein>
<organism evidence="3 4">
    <name type="scientific">Rachicladosporium monterosium</name>
    <dbReference type="NCBI Taxonomy" id="1507873"/>
    <lineage>
        <taxon>Eukaryota</taxon>
        <taxon>Fungi</taxon>
        <taxon>Dikarya</taxon>
        <taxon>Ascomycota</taxon>
        <taxon>Pezizomycotina</taxon>
        <taxon>Dothideomycetes</taxon>
        <taxon>Dothideomycetidae</taxon>
        <taxon>Cladosporiales</taxon>
        <taxon>Cladosporiaceae</taxon>
        <taxon>Rachicladosporium</taxon>
    </lineage>
</organism>
<dbReference type="InterPro" id="IPR036661">
    <property type="entry name" value="Luciferase-like_sf"/>
</dbReference>
<dbReference type="SMART" id="SM00642">
    <property type="entry name" value="Aamy"/>
    <property type="match status" value="1"/>
</dbReference>
<keyword evidence="4" id="KW-1185">Reference proteome</keyword>
<gene>
    <name evidence="3" type="ORF">LTR32_000691</name>
</gene>
<name>A0ABR0LGE4_9PEZI</name>
<dbReference type="Gene3D" id="3.20.20.30">
    <property type="entry name" value="Luciferase-like domain"/>
    <property type="match status" value="1"/>
</dbReference>
<comment type="caution">
    <text evidence="3">The sequence shown here is derived from an EMBL/GenBank/DDBJ whole genome shotgun (WGS) entry which is preliminary data.</text>
</comment>
<dbReference type="SUPFAM" id="SSF51445">
    <property type="entry name" value="(Trans)glycosidases"/>
    <property type="match status" value="1"/>
</dbReference>
<feature type="domain" description="Glycosyl hydrolase family 13 catalytic" evidence="2">
    <location>
        <begin position="65"/>
        <end position="488"/>
    </location>
</feature>
<sequence length="582" mass="65806">MFYLAGLIAAFALTILTQALRYDADQFAFNLNENQTATNPLDYWGEWRDHSFFPSPSNWRMPMYTLFLDRFVNGDPSNDNANGTQFEHDGLSNQLRNGGDVKGLQDTLDYIQGMGVRILYIAGSPMVNMPWGSHGYSPLDFSLSDRHHGTIAAWRDAISEIHHRGMYVVLDNTFATLGDLMGFEGYLNESTPFAAEEHDVIWKSERRYHDFFQSNEELDTCDYPRFWGDKGHQVNNLSHLLAGCRDSEFDQYGEVSSFGDYTEWQRQLSKFAFVQDRLREWRPSVLAKIQHFGCMTIASLDIDGFRIDKALQVTVDAQGAWSSHIRECAMRFNKTNFYIPGEIVAGNSFGAIYVGRGMEPKMATDNLTEVVGTHNASREYIRDSDHSALDAAAFHYTVYRALTRFLGMDGSYEAEGDPPVNFVETWNALLQTNDMCLVHYDSAISSLSIALGTDASGFDPDAPLPKDLPPTNASHTARAGVLRLAEEEQLTVRQLAQRYGGYTGLAFVRTPETIADEMATWLAEDACDGFTVTLPYLPQGLDDVTQRLVPELQRRELFRKEYEGTTLREHLGLPRPENRFFS</sequence>
<evidence type="ECO:0000313" key="4">
    <source>
        <dbReference type="Proteomes" id="UP001308179"/>
    </source>
</evidence>
<dbReference type="InterPro" id="IPR017853">
    <property type="entry name" value="GH"/>
</dbReference>
<dbReference type="InterPro" id="IPR006047">
    <property type="entry name" value="GH13_cat_dom"/>
</dbReference>
<dbReference type="SUPFAM" id="SSF51679">
    <property type="entry name" value="Bacterial luciferase-like"/>
    <property type="match status" value="1"/>
</dbReference>
<dbReference type="InterPro" id="IPR058655">
    <property type="entry name" value="Mok11-14/Ags1-like"/>
</dbReference>
<keyword evidence="1" id="KW-0732">Signal</keyword>
<dbReference type="Pfam" id="PF00128">
    <property type="entry name" value="Alpha-amylase"/>
    <property type="match status" value="1"/>
</dbReference>
<accession>A0ABR0LGE4</accession>